<dbReference type="RefSeq" id="WP_218327293.1">
    <property type="nucleotide sequence ID" value="NZ_JAHUZB010000007.1"/>
</dbReference>
<name>A0ABS6TGR0_9ENTE</name>
<protein>
    <recommendedName>
        <fullName evidence="3">DUF2187 domain-containing protein</fullName>
    </recommendedName>
</protein>
<evidence type="ECO:0008006" key="3">
    <source>
        <dbReference type="Google" id="ProtNLM"/>
    </source>
</evidence>
<reference evidence="1 2" key="1">
    <citation type="submission" date="2021-06" db="EMBL/GenBank/DDBJ databases">
        <title>Enterococcus alishanensis sp. nov., a novel lactic acid bacterium isolated from fresh coffee beans.</title>
        <authorList>
            <person name="Chen Y.-S."/>
        </authorList>
    </citation>
    <scope>NUCLEOTIDE SEQUENCE [LARGE SCALE GENOMIC DNA]</scope>
    <source>
        <strain evidence="1 2">ALS3</strain>
    </source>
</reference>
<sequence>MLTINLKVGTYIELKNFEKVVIHSENDAKEVSNSNFEQFKLNSQVSYNFFGDLQISIQGREIMFLEYQNV</sequence>
<gene>
    <name evidence="1" type="ORF">KUA55_15470</name>
</gene>
<organism evidence="1 2">
    <name type="scientific">Enterococcus alishanensis</name>
    <dbReference type="NCBI Taxonomy" id="1303817"/>
    <lineage>
        <taxon>Bacteria</taxon>
        <taxon>Bacillati</taxon>
        <taxon>Bacillota</taxon>
        <taxon>Bacilli</taxon>
        <taxon>Lactobacillales</taxon>
        <taxon>Enterococcaceae</taxon>
        <taxon>Enterococcus</taxon>
    </lineage>
</organism>
<dbReference type="Proteomes" id="UP000774130">
    <property type="component" value="Unassembled WGS sequence"/>
</dbReference>
<keyword evidence="2" id="KW-1185">Reference proteome</keyword>
<proteinExistence type="predicted"/>
<evidence type="ECO:0000313" key="1">
    <source>
        <dbReference type="EMBL" id="MBV7392081.1"/>
    </source>
</evidence>
<dbReference type="EMBL" id="JAHUZB010000007">
    <property type="protein sequence ID" value="MBV7392081.1"/>
    <property type="molecule type" value="Genomic_DNA"/>
</dbReference>
<comment type="caution">
    <text evidence="1">The sequence shown here is derived from an EMBL/GenBank/DDBJ whole genome shotgun (WGS) entry which is preliminary data.</text>
</comment>
<evidence type="ECO:0000313" key="2">
    <source>
        <dbReference type="Proteomes" id="UP000774130"/>
    </source>
</evidence>
<accession>A0ABS6TGR0</accession>